<accession>A0A3R9ZP29</accession>
<keyword evidence="1" id="KW-0732">Signal</keyword>
<dbReference type="Proteomes" id="UP000278398">
    <property type="component" value="Unassembled WGS sequence"/>
</dbReference>
<evidence type="ECO:0000256" key="1">
    <source>
        <dbReference type="SAM" id="SignalP"/>
    </source>
</evidence>
<gene>
    <name evidence="2" type="ORF">EJC49_21470</name>
</gene>
<reference evidence="2 3" key="1">
    <citation type="submission" date="2018-12" db="EMBL/GenBank/DDBJ databases">
        <title>Mesorhizobium carbonis sp. nov., isolated from coal mine water.</title>
        <authorList>
            <person name="Xin W."/>
            <person name="Xu Z."/>
            <person name="Xiang F."/>
            <person name="Zhang J."/>
            <person name="Xi L."/>
            <person name="Liu J."/>
        </authorList>
    </citation>
    <scope>NUCLEOTIDE SEQUENCE [LARGE SCALE GENOMIC DNA]</scope>
    <source>
        <strain evidence="2 3">B2.3</strain>
    </source>
</reference>
<comment type="caution">
    <text evidence="2">The sequence shown here is derived from an EMBL/GenBank/DDBJ whole genome shotgun (WGS) entry which is preliminary data.</text>
</comment>
<keyword evidence="3" id="KW-1185">Reference proteome</keyword>
<organism evidence="2 3">
    <name type="scientific">Aquibium carbonis</name>
    <dbReference type="NCBI Taxonomy" id="2495581"/>
    <lineage>
        <taxon>Bacteria</taxon>
        <taxon>Pseudomonadati</taxon>
        <taxon>Pseudomonadota</taxon>
        <taxon>Alphaproteobacteria</taxon>
        <taxon>Hyphomicrobiales</taxon>
        <taxon>Phyllobacteriaceae</taxon>
        <taxon>Aquibium</taxon>
    </lineage>
</organism>
<evidence type="ECO:0000313" key="3">
    <source>
        <dbReference type="Proteomes" id="UP000278398"/>
    </source>
</evidence>
<dbReference type="RefSeq" id="WP_126701975.1">
    <property type="nucleotide sequence ID" value="NZ_RWKW01000097.1"/>
</dbReference>
<dbReference type="AlphaFoldDB" id="A0A3R9ZP29"/>
<name>A0A3R9ZP29_9HYPH</name>
<sequence length="96" mass="10593">MRFPSRLAVAAASLLLVSGTSFAQTGNPAWLEQLELQIASEEQCEVGFYIYVNEEKLGGRTVQEARAQCVDGRQFDASRTEPDSRFTISECGTRVC</sequence>
<evidence type="ECO:0000313" key="2">
    <source>
        <dbReference type="EMBL" id="RST84320.1"/>
    </source>
</evidence>
<protein>
    <submittedName>
        <fullName evidence="2">Uncharacterized protein</fullName>
    </submittedName>
</protein>
<proteinExistence type="predicted"/>
<dbReference type="OrthoDB" id="7933775at2"/>
<feature type="chain" id="PRO_5018562807" evidence="1">
    <location>
        <begin position="24"/>
        <end position="96"/>
    </location>
</feature>
<dbReference type="EMBL" id="RWKW01000097">
    <property type="protein sequence ID" value="RST84320.1"/>
    <property type="molecule type" value="Genomic_DNA"/>
</dbReference>
<feature type="signal peptide" evidence="1">
    <location>
        <begin position="1"/>
        <end position="23"/>
    </location>
</feature>